<dbReference type="AlphaFoldDB" id="A0A3L9Y224"/>
<keyword evidence="1" id="KW-0472">Membrane</keyword>
<dbReference type="InterPro" id="IPR009936">
    <property type="entry name" value="DUF1468"/>
</dbReference>
<dbReference type="RefSeq" id="WP_121898734.1">
    <property type="nucleotide sequence ID" value="NZ_RCNT01000007.1"/>
</dbReference>
<sequence length="144" mass="14919">MSIRLAGVAIFLVAALYAWTAQDYTASFGDVLGPSVFPVMVGIPAMALALSLVVFPGGTVSWPSGDRLLRQAMALAALVVYALLLERLGFPIATAALIAVVAIILDGPPGKSLLIGVAGSLSLWVLFDQLLGLPIDFLGSFFTG</sequence>
<dbReference type="Pfam" id="PF07331">
    <property type="entry name" value="TctB"/>
    <property type="match status" value="1"/>
</dbReference>
<proteinExistence type="predicted"/>
<feature type="transmembrane region" description="Helical" evidence="1">
    <location>
        <begin position="113"/>
        <end position="135"/>
    </location>
</feature>
<gene>
    <name evidence="3" type="ORF">D9R08_14255</name>
</gene>
<feature type="transmembrane region" description="Helical" evidence="1">
    <location>
        <begin position="90"/>
        <end position="106"/>
    </location>
</feature>
<comment type="caution">
    <text evidence="3">The sequence shown here is derived from an EMBL/GenBank/DDBJ whole genome shotgun (WGS) entry which is preliminary data.</text>
</comment>
<evidence type="ECO:0000256" key="1">
    <source>
        <dbReference type="SAM" id="Phobius"/>
    </source>
</evidence>
<dbReference type="EMBL" id="RCNT01000007">
    <property type="protein sequence ID" value="RMA41475.1"/>
    <property type="molecule type" value="Genomic_DNA"/>
</dbReference>
<evidence type="ECO:0000313" key="3">
    <source>
        <dbReference type="EMBL" id="RMA41475.1"/>
    </source>
</evidence>
<name>A0A3L9Y224_9RHOB</name>
<organism evidence="3 4">
    <name type="scientific">Rhodophyticola porphyridii</name>
    <dbReference type="NCBI Taxonomy" id="1852017"/>
    <lineage>
        <taxon>Bacteria</taxon>
        <taxon>Pseudomonadati</taxon>
        <taxon>Pseudomonadota</taxon>
        <taxon>Alphaproteobacteria</taxon>
        <taxon>Rhodobacterales</taxon>
        <taxon>Roseobacteraceae</taxon>
        <taxon>Rhodophyticola</taxon>
    </lineage>
</organism>
<dbReference type="Proteomes" id="UP000281343">
    <property type="component" value="Unassembled WGS sequence"/>
</dbReference>
<feature type="domain" description="DUF1468" evidence="2">
    <location>
        <begin position="5"/>
        <end position="134"/>
    </location>
</feature>
<evidence type="ECO:0000313" key="4">
    <source>
        <dbReference type="Proteomes" id="UP000281343"/>
    </source>
</evidence>
<keyword evidence="4" id="KW-1185">Reference proteome</keyword>
<feature type="transmembrane region" description="Helical" evidence="1">
    <location>
        <begin position="36"/>
        <end position="56"/>
    </location>
</feature>
<reference evidence="3 4" key="1">
    <citation type="submission" date="2018-10" db="EMBL/GenBank/DDBJ databases">
        <authorList>
            <person name="Jung H.S."/>
            <person name="Jeon C.O."/>
        </authorList>
    </citation>
    <scope>NUCLEOTIDE SEQUENCE [LARGE SCALE GENOMIC DNA]</scope>
    <source>
        <strain evidence="3 4">MA-7-27</strain>
    </source>
</reference>
<keyword evidence="1" id="KW-0812">Transmembrane</keyword>
<protein>
    <submittedName>
        <fullName evidence="3">Tripartite tricarboxylate transporter TctB family protein</fullName>
    </submittedName>
</protein>
<accession>A0A3L9Y224</accession>
<dbReference type="OrthoDB" id="5519430at2"/>
<evidence type="ECO:0000259" key="2">
    <source>
        <dbReference type="Pfam" id="PF07331"/>
    </source>
</evidence>
<keyword evidence="1" id="KW-1133">Transmembrane helix</keyword>